<accession>A0AAP0FE92</accession>
<comment type="caution">
    <text evidence="2">The sequence shown here is derived from an EMBL/GenBank/DDBJ whole genome shotgun (WGS) entry which is preliminary data.</text>
</comment>
<sequence length="353" mass="40089">MEEGNHTSTDLNSLNHTSEKEILLDLEKSKNRHEGLPEQHDLVEKESSKDKTQGMSKDSTNQVAVSTNGIKHETELYINKKVTENELPEPIERSSNMREEVGDGVEISQEASDWFNEELSIDRKGKKGGDSVNPFIDPVGSVNFENDTELYTDKIVMEYQFPELVCFKDGVYHQVVKDICVDDGLLSCDKISIENLDLHDKGLISFLQTDFYTDDSWSKEMVETSDIVPNQTNPFVKCDYEEDIPRESAGEKFLGNGEEYFEEIGKTVSNQYNPFLQYDSEIDVDICSSNSSTANSEGEVDDIEKVNVNEKDIPEKLHLVQQLEVDDFQVHHGQFDFDGKEGQQLVDQITGYK</sequence>
<gene>
    <name evidence="2" type="ORF">Syun_022784</name>
</gene>
<dbReference type="EMBL" id="JBBNAF010000010">
    <property type="protein sequence ID" value="KAK9106773.1"/>
    <property type="molecule type" value="Genomic_DNA"/>
</dbReference>
<organism evidence="2 3">
    <name type="scientific">Stephania yunnanensis</name>
    <dbReference type="NCBI Taxonomy" id="152371"/>
    <lineage>
        <taxon>Eukaryota</taxon>
        <taxon>Viridiplantae</taxon>
        <taxon>Streptophyta</taxon>
        <taxon>Embryophyta</taxon>
        <taxon>Tracheophyta</taxon>
        <taxon>Spermatophyta</taxon>
        <taxon>Magnoliopsida</taxon>
        <taxon>Ranunculales</taxon>
        <taxon>Menispermaceae</taxon>
        <taxon>Menispermoideae</taxon>
        <taxon>Cissampelideae</taxon>
        <taxon>Stephania</taxon>
    </lineage>
</organism>
<protein>
    <submittedName>
        <fullName evidence="2">Uncharacterized protein</fullName>
    </submittedName>
</protein>
<evidence type="ECO:0000313" key="2">
    <source>
        <dbReference type="EMBL" id="KAK9106773.1"/>
    </source>
</evidence>
<evidence type="ECO:0000313" key="3">
    <source>
        <dbReference type="Proteomes" id="UP001420932"/>
    </source>
</evidence>
<dbReference type="AlphaFoldDB" id="A0AAP0FE92"/>
<dbReference type="PANTHER" id="PTHR33914:SF2">
    <property type="entry name" value="OS02G0582100 PROTEIN"/>
    <property type="match status" value="1"/>
</dbReference>
<feature type="region of interest" description="Disordered" evidence="1">
    <location>
        <begin position="1"/>
        <end position="64"/>
    </location>
</feature>
<dbReference type="Proteomes" id="UP001420932">
    <property type="component" value="Unassembled WGS sequence"/>
</dbReference>
<dbReference type="GO" id="GO:0009786">
    <property type="term" value="P:regulation of asymmetric cell division"/>
    <property type="evidence" value="ECO:0007669"/>
    <property type="project" value="InterPro"/>
</dbReference>
<keyword evidence="3" id="KW-1185">Reference proteome</keyword>
<proteinExistence type="predicted"/>
<dbReference type="InterPro" id="IPR040378">
    <property type="entry name" value="BASL"/>
</dbReference>
<name>A0AAP0FE92_9MAGN</name>
<evidence type="ECO:0000256" key="1">
    <source>
        <dbReference type="SAM" id="MobiDB-lite"/>
    </source>
</evidence>
<feature type="compositionally biased region" description="Polar residues" evidence="1">
    <location>
        <begin position="53"/>
        <end position="64"/>
    </location>
</feature>
<reference evidence="2 3" key="1">
    <citation type="submission" date="2024-01" db="EMBL/GenBank/DDBJ databases">
        <title>Genome assemblies of Stephania.</title>
        <authorList>
            <person name="Yang L."/>
        </authorList>
    </citation>
    <scope>NUCLEOTIDE SEQUENCE [LARGE SCALE GENOMIC DNA]</scope>
    <source>
        <strain evidence="2">YNDBR</strain>
        <tissue evidence="2">Leaf</tissue>
    </source>
</reference>
<dbReference type="PANTHER" id="PTHR33914">
    <property type="entry name" value="18S PRE-RIBOSOMAL ASSEMBLY PROTEIN GAR2-LIKE PROTEIN"/>
    <property type="match status" value="1"/>
</dbReference>
<feature type="compositionally biased region" description="Polar residues" evidence="1">
    <location>
        <begin position="1"/>
        <end position="16"/>
    </location>
</feature>
<feature type="compositionally biased region" description="Basic and acidic residues" evidence="1">
    <location>
        <begin position="17"/>
        <end position="52"/>
    </location>
</feature>